<dbReference type="GeneTree" id="ENSGT00990000205675"/>
<evidence type="ECO:0000256" key="7">
    <source>
        <dbReference type="ARBA" id="ARBA00022490"/>
    </source>
</evidence>
<keyword evidence="7" id="KW-0963">Cytoplasm</keyword>
<keyword evidence="6" id="KW-1003">Cell membrane</keyword>
<dbReference type="GO" id="GO:0005856">
    <property type="term" value="C:cytoskeleton"/>
    <property type="evidence" value="ECO:0007669"/>
    <property type="project" value="UniProtKB-SubCell"/>
</dbReference>
<dbReference type="GO" id="GO:0045010">
    <property type="term" value="P:actin nucleation"/>
    <property type="evidence" value="ECO:0007669"/>
    <property type="project" value="InterPro"/>
</dbReference>
<proteinExistence type="inferred from homology"/>
<keyword evidence="8" id="KW-0677">Repeat</keyword>
<dbReference type="InterPro" id="IPR029901">
    <property type="entry name" value="Spire"/>
</dbReference>
<evidence type="ECO:0000256" key="2">
    <source>
        <dbReference type="ARBA" id="ARBA00004245"/>
    </source>
</evidence>
<evidence type="ECO:0000256" key="6">
    <source>
        <dbReference type="ARBA" id="ARBA00022475"/>
    </source>
</evidence>
<organism evidence="16 17">
    <name type="scientific">Amphilophus citrinellus</name>
    <name type="common">Midas cichlid</name>
    <name type="synonym">Cichlasoma citrinellum</name>
    <dbReference type="NCBI Taxonomy" id="61819"/>
    <lineage>
        <taxon>Eukaryota</taxon>
        <taxon>Metazoa</taxon>
        <taxon>Chordata</taxon>
        <taxon>Craniata</taxon>
        <taxon>Vertebrata</taxon>
        <taxon>Euteleostomi</taxon>
        <taxon>Actinopterygii</taxon>
        <taxon>Neopterygii</taxon>
        <taxon>Teleostei</taxon>
        <taxon>Neoteleostei</taxon>
        <taxon>Acanthomorphata</taxon>
        <taxon>Ovalentaria</taxon>
        <taxon>Cichlomorphae</taxon>
        <taxon>Cichliformes</taxon>
        <taxon>Cichlidae</taxon>
        <taxon>New World cichlids</taxon>
        <taxon>Cichlasomatinae</taxon>
        <taxon>Heroini</taxon>
        <taxon>Amphilophus</taxon>
    </lineage>
</organism>
<dbReference type="GO" id="GO:0008017">
    <property type="term" value="F:microtubule binding"/>
    <property type="evidence" value="ECO:0007669"/>
    <property type="project" value="TreeGrafter"/>
</dbReference>
<dbReference type="GO" id="GO:0051295">
    <property type="term" value="P:establishment of meiotic spindle localization"/>
    <property type="evidence" value="ECO:0007669"/>
    <property type="project" value="TreeGrafter"/>
</dbReference>
<reference evidence="16" key="1">
    <citation type="submission" date="2025-08" db="UniProtKB">
        <authorList>
            <consortium name="Ensembl"/>
        </authorList>
    </citation>
    <scope>IDENTIFICATION</scope>
</reference>
<feature type="domain" description="KIND" evidence="15">
    <location>
        <begin position="25"/>
        <end position="95"/>
    </location>
</feature>
<dbReference type="GO" id="GO:0036089">
    <property type="term" value="P:cleavage furrow formation"/>
    <property type="evidence" value="ECO:0007669"/>
    <property type="project" value="TreeGrafter"/>
</dbReference>
<keyword evidence="11" id="KW-0009">Actin-binding</keyword>
<evidence type="ECO:0000256" key="4">
    <source>
        <dbReference type="ARBA" id="ARBA00010956"/>
    </source>
</evidence>
<sequence length="95" mass="10313">ISNATCCSALGAGDVSRDLMEPQQLSLEEVLTSYKQPIDEEQALAVCYQCCSGLSVKDPSSILLHRDGAMLLQWEPHHDKETDGSPLPPTAEQTI</sequence>
<evidence type="ECO:0000313" key="17">
    <source>
        <dbReference type="Proteomes" id="UP000261340"/>
    </source>
</evidence>
<feature type="region of interest" description="Disordered" evidence="14">
    <location>
        <begin position="74"/>
        <end position="95"/>
    </location>
</feature>
<name>A0A3Q0RWK2_AMPCI</name>
<dbReference type="Gene3D" id="1.10.510.10">
    <property type="entry name" value="Transferase(Phosphotransferase) domain 1"/>
    <property type="match status" value="1"/>
</dbReference>
<evidence type="ECO:0000256" key="14">
    <source>
        <dbReference type="SAM" id="MobiDB-lite"/>
    </source>
</evidence>
<dbReference type="InterPro" id="IPR011019">
    <property type="entry name" value="KIND_dom"/>
</dbReference>
<dbReference type="PANTHER" id="PTHR21345:SF5">
    <property type="entry name" value="PROTEIN SPIRE HOMOLOG 2"/>
    <property type="match status" value="1"/>
</dbReference>
<dbReference type="PANTHER" id="PTHR21345">
    <property type="entry name" value="SPIRE"/>
    <property type="match status" value="1"/>
</dbReference>
<dbReference type="Ensembl" id="ENSACIT00000014464.1">
    <property type="protein sequence ID" value="ENSACIP00000014083.1"/>
    <property type="gene ID" value="ENSACIG00000010961.1"/>
</dbReference>
<evidence type="ECO:0000256" key="3">
    <source>
        <dbReference type="ARBA" id="ARBA00004413"/>
    </source>
</evidence>
<evidence type="ECO:0000256" key="9">
    <source>
        <dbReference type="ARBA" id="ARBA00022927"/>
    </source>
</evidence>
<dbReference type="GO" id="GO:0040038">
    <property type="term" value="P:polar body extrusion after meiotic divisions"/>
    <property type="evidence" value="ECO:0007669"/>
    <property type="project" value="TreeGrafter"/>
</dbReference>
<dbReference type="GO" id="GO:0048193">
    <property type="term" value="P:Golgi vesicle transport"/>
    <property type="evidence" value="ECO:0007669"/>
    <property type="project" value="TreeGrafter"/>
</dbReference>
<reference evidence="16" key="2">
    <citation type="submission" date="2025-09" db="UniProtKB">
        <authorList>
            <consortium name="Ensembl"/>
        </authorList>
    </citation>
    <scope>IDENTIFICATION</scope>
</reference>
<dbReference type="GO" id="GO:0030041">
    <property type="term" value="P:actin filament polymerization"/>
    <property type="evidence" value="ECO:0007669"/>
    <property type="project" value="TreeGrafter"/>
</dbReference>
<evidence type="ECO:0000256" key="5">
    <source>
        <dbReference type="ARBA" id="ARBA00022448"/>
    </source>
</evidence>
<keyword evidence="12" id="KW-0206">Cytoskeleton</keyword>
<dbReference type="STRING" id="61819.ENSACIP00000014083"/>
<evidence type="ECO:0000256" key="10">
    <source>
        <dbReference type="ARBA" id="ARBA00023136"/>
    </source>
</evidence>
<dbReference type="Proteomes" id="UP000261340">
    <property type="component" value="Unplaced"/>
</dbReference>
<dbReference type="PROSITE" id="PS51377">
    <property type="entry name" value="KIND"/>
    <property type="match status" value="1"/>
</dbReference>
<dbReference type="GO" id="GO:0030659">
    <property type="term" value="C:cytoplasmic vesicle membrane"/>
    <property type="evidence" value="ECO:0007669"/>
    <property type="project" value="UniProtKB-SubCell"/>
</dbReference>
<evidence type="ECO:0000259" key="15">
    <source>
        <dbReference type="PROSITE" id="PS51377"/>
    </source>
</evidence>
<protein>
    <recommendedName>
        <fullName evidence="15">KIND domain-containing protein</fullName>
    </recommendedName>
</protein>
<evidence type="ECO:0000256" key="12">
    <source>
        <dbReference type="ARBA" id="ARBA00023212"/>
    </source>
</evidence>
<keyword evidence="13" id="KW-0968">Cytoplasmic vesicle</keyword>
<dbReference type="GO" id="GO:0051639">
    <property type="term" value="P:actin filament network formation"/>
    <property type="evidence" value="ECO:0007669"/>
    <property type="project" value="TreeGrafter"/>
</dbReference>
<evidence type="ECO:0000313" key="16">
    <source>
        <dbReference type="Ensembl" id="ENSACIP00000014083.1"/>
    </source>
</evidence>
<accession>A0A3Q0RWK2</accession>
<keyword evidence="10" id="KW-0472">Membrane</keyword>
<comment type="similarity">
    <text evidence="4">Belongs to the spire family.</text>
</comment>
<dbReference type="Pfam" id="PF16474">
    <property type="entry name" value="KIND"/>
    <property type="match status" value="1"/>
</dbReference>
<keyword evidence="9" id="KW-0653">Protein transport</keyword>
<dbReference type="GO" id="GO:0015031">
    <property type="term" value="P:protein transport"/>
    <property type="evidence" value="ECO:0007669"/>
    <property type="project" value="UniProtKB-KW"/>
</dbReference>
<evidence type="ECO:0000256" key="1">
    <source>
        <dbReference type="ARBA" id="ARBA00004180"/>
    </source>
</evidence>
<evidence type="ECO:0000256" key="8">
    <source>
        <dbReference type="ARBA" id="ARBA00022737"/>
    </source>
</evidence>
<evidence type="ECO:0000256" key="13">
    <source>
        <dbReference type="ARBA" id="ARBA00023329"/>
    </source>
</evidence>
<dbReference type="GO" id="GO:0003779">
    <property type="term" value="F:actin binding"/>
    <property type="evidence" value="ECO:0007669"/>
    <property type="project" value="UniProtKB-KW"/>
</dbReference>
<dbReference type="AlphaFoldDB" id="A0A3Q0RWK2"/>
<evidence type="ECO:0000256" key="11">
    <source>
        <dbReference type="ARBA" id="ARBA00023203"/>
    </source>
</evidence>
<dbReference type="GO" id="GO:0005886">
    <property type="term" value="C:plasma membrane"/>
    <property type="evidence" value="ECO:0007669"/>
    <property type="project" value="UniProtKB-SubCell"/>
</dbReference>
<keyword evidence="5" id="KW-0813">Transport</keyword>
<comment type="subcellular location">
    <subcellularLocation>
        <location evidence="3">Cell membrane</location>
        <topology evidence="3">Peripheral membrane protein</topology>
        <orientation evidence="3">Cytoplasmic side</orientation>
    </subcellularLocation>
    <subcellularLocation>
        <location evidence="2">Cytoplasm</location>
        <location evidence="2">Cytoskeleton</location>
    </subcellularLocation>
    <subcellularLocation>
        <location evidence="1">Cytoplasmic vesicle membrane</location>
        <topology evidence="1">Peripheral membrane protein</topology>
        <orientation evidence="1">Cytoplasmic side</orientation>
    </subcellularLocation>
</comment>
<keyword evidence="17" id="KW-1185">Reference proteome</keyword>
<dbReference type="GO" id="GO:0005938">
    <property type="term" value="C:cell cortex"/>
    <property type="evidence" value="ECO:0007669"/>
    <property type="project" value="TreeGrafter"/>
</dbReference>